<comment type="catalytic activity">
    <reaction evidence="5 6">
        <text>Exonucleolytic cleavage in either 5'- to 3'- or 3'- to 5'-direction to yield nucleoside 5'-phosphates.</text>
        <dbReference type="EC" id="3.1.11.6"/>
    </reaction>
</comment>
<dbReference type="GO" id="GO:0006308">
    <property type="term" value="P:DNA catabolic process"/>
    <property type="evidence" value="ECO:0007669"/>
    <property type="project" value="UniProtKB-UniRule"/>
</dbReference>
<evidence type="ECO:0000256" key="1">
    <source>
        <dbReference type="ARBA" id="ARBA00022490"/>
    </source>
</evidence>
<dbReference type="AlphaFoldDB" id="A0A449BE74"/>
<dbReference type="InterPro" id="IPR003753">
    <property type="entry name" value="Exonuc_VII_L"/>
</dbReference>
<name>A0A449BE74_HAPAX</name>
<dbReference type="KEGG" id="aaxa:NCTC10138_00987"/>
<dbReference type="GO" id="GO:0003676">
    <property type="term" value="F:nucleic acid binding"/>
    <property type="evidence" value="ECO:0007669"/>
    <property type="project" value="InterPro"/>
</dbReference>
<evidence type="ECO:0000259" key="8">
    <source>
        <dbReference type="Pfam" id="PF13742"/>
    </source>
</evidence>
<evidence type="ECO:0000313" key="10">
    <source>
        <dbReference type="Proteomes" id="UP000289841"/>
    </source>
</evidence>
<comment type="similarity">
    <text evidence="5 6">Belongs to the XseA family.</text>
</comment>
<keyword evidence="2 5" id="KW-0540">Nuclease</keyword>
<dbReference type="GO" id="GO:0005737">
    <property type="term" value="C:cytoplasm"/>
    <property type="evidence" value="ECO:0007669"/>
    <property type="project" value="UniProtKB-SubCell"/>
</dbReference>
<keyword evidence="4 5" id="KW-0269">Exonuclease</keyword>
<dbReference type="EMBL" id="LR215048">
    <property type="protein sequence ID" value="VEU80610.1"/>
    <property type="molecule type" value="Genomic_DNA"/>
</dbReference>
<dbReference type="NCBIfam" id="TIGR00237">
    <property type="entry name" value="xseA"/>
    <property type="match status" value="1"/>
</dbReference>
<evidence type="ECO:0000256" key="6">
    <source>
        <dbReference type="RuleBase" id="RU004355"/>
    </source>
</evidence>
<dbReference type="Pfam" id="PF13742">
    <property type="entry name" value="tRNA_anti_2"/>
    <property type="match status" value="1"/>
</dbReference>
<evidence type="ECO:0000259" key="7">
    <source>
        <dbReference type="Pfam" id="PF02601"/>
    </source>
</evidence>
<dbReference type="GO" id="GO:0008855">
    <property type="term" value="F:exodeoxyribonuclease VII activity"/>
    <property type="evidence" value="ECO:0007669"/>
    <property type="project" value="UniProtKB-UniRule"/>
</dbReference>
<keyword evidence="3 5" id="KW-0378">Hydrolase</keyword>
<comment type="subcellular location">
    <subcellularLocation>
        <location evidence="5 6">Cytoplasm</location>
    </subcellularLocation>
</comment>
<dbReference type="GO" id="GO:0009318">
    <property type="term" value="C:exodeoxyribonuclease VII complex"/>
    <property type="evidence" value="ECO:0007669"/>
    <property type="project" value="UniProtKB-UniRule"/>
</dbReference>
<feature type="domain" description="Exonuclease VII large subunit C-terminal" evidence="7">
    <location>
        <begin position="104"/>
        <end position="436"/>
    </location>
</feature>
<dbReference type="PANTHER" id="PTHR30008:SF0">
    <property type="entry name" value="EXODEOXYRIBONUCLEASE 7 LARGE SUBUNIT"/>
    <property type="match status" value="1"/>
</dbReference>
<comment type="function">
    <text evidence="5">Bidirectionally degrades single-stranded DNA into large acid-insoluble oligonucleotides, which are then degraded further into small acid-soluble oligonucleotides.</text>
</comment>
<dbReference type="HAMAP" id="MF_00378">
    <property type="entry name" value="Exonuc_7_L"/>
    <property type="match status" value="1"/>
</dbReference>
<keyword evidence="1 5" id="KW-0963">Cytoplasm</keyword>
<evidence type="ECO:0000256" key="5">
    <source>
        <dbReference type="HAMAP-Rule" id="MF_00378"/>
    </source>
</evidence>
<dbReference type="InterPro" id="IPR025824">
    <property type="entry name" value="OB-fold_nuc-bd_dom"/>
</dbReference>
<proteinExistence type="inferred from homology"/>
<reference evidence="9 10" key="1">
    <citation type="submission" date="2019-01" db="EMBL/GenBank/DDBJ databases">
        <authorList>
            <consortium name="Pathogen Informatics"/>
        </authorList>
    </citation>
    <scope>NUCLEOTIDE SEQUENCE [LARGE SCALE GENOMIC DNA]</scope>
    <source>
        <strain evidence="9 10">NCTC10138</strain>
    </source>
</reference>
<evidence type="ECO:0000313" key="9">
    <source>
        <dbReference type="EMBL" id="VEU80610.1"/>
    </source>
</evidence>
<evidence type="ECO:0000256" key="4">
    <source>
        <dbReference type="ARBA" id="ARBA00022839"/>
    </source>
</evidence>
<dbReference type="STRING" id="1278311.GCA_000428705_01529"/>
<feature type="domain" description="OB-fold nucleic acid binding" evidence="8">
    <location>
        <begin position="2"/>
        <end position="78"/>
    </location>
</feature>
<keyword evidence="10" id="KW-1185">Reference proteome</keyword>
<dbReference type="CDD" id="cd04489">
    <property type="entry name" value="ExoVII_LU_OBF"/>
    <property type="match status" value="1"/>
</dbReference>
<dbReference type="Gene3D" id="2.40.50.1010">
    <property type="match status" value="1"/>
</dbReference>
<dbReference type="Proteomes" id="UP000289841">
    <property type="component" value="Chromosome"/>
</dbReference>
<sequence length="444" mass="50026">MFQGFVLKGEISNFTRHRTGHLYFALKDENASIKAIMFSNYADKLNFAPKDGDKVTITGSISLYAPQGSYSVNVSKMQIDGAGELYLKYLELKEKLKNLGWFDKPKRTFPRYPKNIGVVTSPTGAVIEDITNTVNRRYRLTNIILYPALVQGPGASKSVAEQIEKANNDNICDVLIVGRGGGSMEDLWGFNELPAISAIYNSKIPVISAIGHETDDTLSDLVSDLRAPTPTAAAELATPDKFELIKYINESTNNLTYKLNNLIRGNETNLMHLIERIETSSPIKKLSNYHEKLLNSELLLKNYFSQKINMLSNNLKNIILKINNLSPQTKLTNSYKEIEQLKVIMNKNYNYIIESNQKNMINVLKELKTSYVNVVSVQSQRLNYNIDMLNKVNPLNIMKRGFTIIKNNNGNILSSVKDVNINDDLEIDFHDGRAYAKVINKGVK</sequence>
<organism evidence="9 10">
    <name type="scientific">Haploplasma axanthum</name>
    <name type="common">Acholeplasma axanthum</name>
    <dbReference type="NCBI Taxonomy" id="29552"/>
    <lineage>
        <taxon>Bacteria</taxon>
        <taxon>Bacillati</taxon>
        <taxon>Mycoplasmatota</taxon>
        <taxon>Mollicutes</taxon>
        <taxon>Acholeplasmatales</taxon>
        <taxon>Acholeplasmataceae</taxon>
        <taxon>Haploplasma</taxon>
    </lineage>
</organism>
<dbReference type="InterPro" id="IPR020579">
    <property type="entry name" value="Exonuc_VII_lsu_C"/>
</dbReference>
<evidence type="ECO:0000256" key="2">
    <source>
        <dbReference type="ARBA" id="ARBA00022722"/>
    </source>
</evidence>
<protein>
    <recommendedName>
        <fullName evidence="5">Exodeoxyribonuclease 7 large subunit</fullName>
        <ecNumber evidence="5">3.1.11.6</ecNumber>
    </recommendedName>
    <alternativeName>
        <fullName evidence="5">Exodeoxyribonuclease VII large subunit</fullName>
        <shortName evidence="5">Exonuclease VII large subunit</shortName>
    </alternativeName>
</protein>
<gene>
    <name evidence="5 9" type="primary">xseA</name>
    <name evidence="9" type="ORF">NCTC10138_00987</name>
</gene>
<dbReference type="EC" id="3.1.11.6" evidence="5"/>
<comment type="subunit">
    <text evidence="5">Heterooligomer composed of large and small subunits.</text>
</comment>
<accession>A0A449BE74</accession>
<dbReference type="PANTHER" id="PTHR30008">
    <property type="entry name" value="EXODEOXYRIBONUCLEASE 7 LARGE SUBUNIT"/>
    <property type="match status" value="1"/>
</dbReference>
<evidence type="ECO:0000256" key="3">
    <source>
        <dbReference type="ARBA" id="ARBA00022801"/>
    </source>
</evidence>
<dbReference type="Pfam" id="PF02601">
    <property type="entry name" value="Exonuc_VII_L"/>
    <property type="match status" value="1"/>
</dbReference>